<dbReference type="Proteomes" id="UP001275084">
    <property type="component" value="Unassembled WGS sequence"/>
</dbReference>
<keyword evidence="3" id="KW-1185">Reference proteome</keyword>
<name>A0AAJ0H7F4_9PEZI</name>
<comment type="caution">
    <text evidence="2">The sequence shown here is derived from an EMBL/GenBank/DDBJ whole genome shotgun (WGS) entry which is preliminary data.</text>
</comment>
<reference evidence="2" key="1">
    <citation type="journal article" date="2023" name="Mol. Phylogenet. Evol.">
        <title>Genome-scale phylogeny and comparative genomics of the fungal order Sordariales.</title>
        <authorList>
            <person name="Hensen N."/>
            <person name="Bonometti L."/>
            <person name="Westerberg I."/>
            <person name="Brannstrom I.O."/>
            <person name="Guillou S."/>
            <person name="Cros-Aarteil S."/>
            <person name="Calhoun S."/>
            <person name="Haridas S."/>
            <person name="Kuo A."/>
            <person name="Mondo S."/>
            <person name="Pangilinan J."/>
            <person name="Riley R."/>
            <person name="LaButti K."/>
            <person name="Andreopoulos B."/>
            <person name="Lipzen A."/>
            <person name="Chen C."/>
            <person name="Yan M."/>
            <person name="Daum C."/>
            <person name="Ng V."/>
            <person name="Clum A."/>
            <person name="Steindorff A."/>
            <person name="Ohm R.A."/>
            <person name="Martin F."/>
            <person name="Silar P."/>
            <person name="Natvig D.O."/>
            <person name="Lalanne C."/>
            <person name="Gautier V."/>
            <person name="Ament-Velasquez S.L."/>
            <person name="Kruys A."/>
            <person name="Hutchinson M.I."/>
            <person name="Powell A.J."/>
            <person name="Barry K."/>
            <person name="Miller A.N."/>
            <person name="Grigoriev I.V."/>
            <person name="Debuchy R."/>
            <person name="Gladieux P."/>
            <person name="Hiltunen Thoren M."/>
            <person name="Johannesson H."/>
        </authorList>
    </citation>
    <scope>NUCLEOTIDE SEQUENCE</scope>
    <source>
        <strain evidence="2">CBS 955.72</strain>
    </source>
</reference>
<evidence type="ECO:0000313" key="3">
    <source>
        <dbReference type="Proteomes" id="UP001275084"/>
    </source>
</evidence>
<proteinExistence type="predicted"/>
<evidence type="ECO:0000313" key="2">
    <source>
        <dbReference type="EMBL" id="KAK3341959.1"/>
    </source>
</evidence>
<sequence length="429" mass="48705">MHQTASFRRSLAPLAAVTTTSYYYNQGNIGINYPIITKRDWAMGQYITANALRGDLSILSSLHSQHLRLDGQAFVPISSAFAKLIKTIDFAREPLLLLPLKEHEATAQSNPKELLTIPRIDAAAIAHANLATPPVQNVISEPPTAASEMPTASHGSEQDLDTEIAETYDVPGDRGFQLRYAVTVGGEVFWYRPDVQVSKPLNEQQFDEFEALYPNWASPAGELTWLGDWEPAGEDSLFDDAVIDRLAFMMESFEVDLCEGELPEQPREIEEPRVFDEPREEPGRRRTRLYTIVEETEEELFCFMHGQVHAYLNEENKCVVEDDASEKEETIESCTEEPSYDDEEEEDVEEEGIMATRWAKHSYTDENRHINTHLNAYIAEGLTRPPRLSSAILLTRRQEVEECSGPEIRLTTPEVEDFRPQDITYYPQS</sequence>
<organism evidence="2 3">
    <name type="scientific">Lasiosphaeria hispida</name>
    <dbReference type="NCBI Taxonomy" id="260671"/>
    <lineage>
        <taxon>Eukaryota</taxon>
        <taxon>Fungi</taxon>
        <taxon>Dikarya</taxon>
        <taxon>Ascomycota</taxon>
        <taxon>Pezizomycotina</taxon>
        <taxon>Sordariomycetes</taxon>
        <taxon>Sordariomycetidae</taxon>
        <taxon>Sordariales</taxon>
        <taxon>Lasiosphaeriaceae</taxon>
        <taxon>Lasiosphaeria</taxon>
    </lineage>
</organism>
<dbReference type="AlphaFoldDB" id="A0AAJ0H7F4"/>
<evidence type="ECO:0000256" key="1">
    <source>
        <dbReference type="SAM" id="MobiDB-lite"/>
    </source>
</evidence>
<dbReference type="EMBL" id="JAUIQD010000008">
    <property type="protein sequence ID" value="KAK3341959.1"/>
    <property type="molecule type" value="Genomic_DNA"/>
</dbReference>
<protein>
    <submittedName>
        <fullName evidence="2">Uncharacterized protein</fullName>
    </submittedName>
</protein>
<gene>
    <name evidence="2" type="ORF">B0T25DRAFT_574275</name>
</gene>
<feature type="region of interest" description="Disordered" evidence="1">
    <location>
        <begin position="327"/>
        <end position="347"/>
    </location>
</feature>
<reference evidence="2" key="2">
    <citation type="submission" date="2023-06" db="EMBL/GenBank/DDBJ databases">
        <authorList>
            <consortium name="Lawrence Berkeley National Laboratory"/>
            <person name="Haridas S."/>
            <person name="Hensen N."/>
            <person name="Bonometti L."/>
            <person name="Westerberg I."/>
            <person name="Brannstrom I.O."/>
            <person name="Guillou S."/>
            <person name="Cros-Aarteil S."/>
            <person name="Calhoun S."/>
            <person name="Kuo A."/>
            <person name="Mondo S."/>
            <person name="Pangilinan J."/>
            <person name="Riley R."/>
            <person name="Labutti K."/>
            <person name="Andreopoulos B."/>
            <person name="Lipzen A."/>
            <person name="Chen C."/>
            <person name="Yanf M."/>
            <person name="Daum C."/>
            <person name="Ng V."/>
            <person name="Clum A."/>
            <person name="Steindorff A."/>
            <person name="Ohm R."/>
            <person name="Martin F."/>
            <person name="Silar P."/>
            <person name="Natvig D."/>
            <person name="Lalanne C."/>
            <person name="Gautier V."/>
            <person name="Ament-Velasquez S.L."/>
            <person name="Kruys A."/>
            <person name="Hutchinson M.I."/>
            <person name="Powell A.J."/>
            <person name="Barry K."/>
            <person name="Miller A.N."/>
            <person name="Grigoriev I.V."/>
            <person name="Debuchy R."/>
            <person name="Gladieux P."/>
            <person name="Thoren M.H."/>
            <person name="Johannesson H."/>
        </authorList>
    </citation>
    <scope>NUCLEOTIDE SEQUENCE</scope>
    <source>
        <strain evidence="2">CBS 955.72</strain>
    </source>
</reference>
<accession>A0AAJ0H7F4</accession>